<dbReference type="RefSeq" id="WP_338176140.1">
    <property type="nucleotide sequence ID" value="NZ_JAEKNQ010000008.1"/>
</dbReference>
<dbReference type="EMBL" id="JAEKNQ010000008">
    <property type="protein sequence ID" value="MBJ7601777.1"/>
    <property type="molecule type" value="Genomic_DNA"/>
</dbReference>
<accession>A0A934NG79</accession>
<evidence type="ECO:0000313" key="1">
    <source>
        <dbReference type="EMBL" id="MBJ7601777.1"/>
    </source>
</evidence>
<comment type="caution">
    <text evidence="1">The sequence shown here is derived from an EMBL/GenBank/DDBJ whole genome shotgun (WGS) entry which is preliminary data.</text>
</comment>
<name>A0A934NG79_9BACT</name>
<protein>
    <submittedName>
        <fullName evidence="1">Uncharacterized protein</fullName>
    </submittedName>
</protein>
<dbReference type="AlphaFoldDB" id="A0A934NG79"/>
<proteinExistence type="predicted"/>
<dbReference type="Proteomes" id="UP000620075">
    <property type="component" value="Unassembled WGS sequence"/>
</dbReference>
<organism evidence="1 2">
    <name type="scientific">Candidatus Dormiibacter inghamiae</name>
    <dbReference type="NCBI Taxonomy" id="3127013"/>
    <lineage>
        <taxon>Bacteria</taxon>
        <taxon>Bacillati</taxon>
        <taxon>Candidatus Dormiibacterota</taxon>
        <taxon>Candidatus Dormibacteria</taxon>
        <taxon>Candidatus Dormibacterales</taxon>
        <taxon>Candidatus Dormibacteraceae</taxon>
        <taxon>Candidatus Dormiibacter</taxon>
    </lineage>
</organism>
<evidence type="ECO:0000313" key="2">
    <source>
        <dbReference type="Proteomes" id="UP000620075"/>
    </source>
</evidence>
<sequence>MRRLAEEIARAERVVSQTCRRLEGETSIADRVVSLCDFDARPIRWGKPQKPNEFG</sequence>
<gene>
    <name evidence="1" type="ORF">JF888_01045</name>
</gene>
<reference evidence="1 2" key="1">
    <citation type="submission" date="2020-10" db="EMBL/GenBank/DDBJ databases">
        <title>Ca. Dormibacterota MAGs.</title>
        <authorList>
            <person name="Montgomery K."/>
        </authorList>
    </citation>
    <scope>NUCLEOTIDE SEQUENCE [LARGE SCALE GENOMIC DNA]</scope>
    <source>
        <strain evidence="1">SC8811_S16_3</strain>
    </source>
</reference>